<evidence type="ECO:0000313" key="2">
    <source>
        <dbReference type="EMBL" id="SEG60130.1"/>
    </source>
</evidence>
<dbReference type="SUPFAM" id="SSF53850">
    <property type="entry name" value="Periplasmic binding protein-like II"/>
    <property type="match status" value="1"/>
</dbReference>
<keyword evidence="1" id="KW-0732">Signal</keyword>
<evidence type="ECO:0000256" key="1">
    <source>
        <dbReference type="SAM" id="SignalP"/>
    </source>
</evidence>
<feature type="chain" id="PRO_5042894166" evidence="1">
    <location>
        <begin position="22"/>
        <end position="242"/>
    </location>
</feature>
<proteinExistence type="predicted"/>
<gene>
    <name evidence="2" type="ORF">SAMN05216586_11136</name>
</gene>
<evidence type="ECO:0000313" key="3">
    <source>
        <dbReference type="Proteomes" id="UP000243518"/>
    </source>
</evidence>
<protein>
    <submittedName>
        <fullName evidence="2">Extracellular solute-binding protein, family 3</fullName>
    </submittedName>
</protein>
<dbReference type="EMBL" id="FNVE01000011">
    <property type="protein sequence ID" value="SEG60130.1"/>
    <property type="molecule type" value="Genomic_DNA"/>
</dbReference>
<comment type="caution">
    <text evidence="2">The sequence shown here is derived from an EMBL/GenBank/DDBJ whole genome shotgun (WGS) entry which is preliminary data.</text>
</comment>
<organism evidence="2 3">
    <name type="scientific">Halopseudomonas aestusnigri</name>
    <dbReference type="NCBI Taxonomy" id="857252"/>
    <lineage>
        <taxon>Bacteria</taxon>
        <taxon>Pseudomonadati</taxon>
        <taxon>Pseudomonadota</taxon>
        <taxon>Gammaproteobacteria</taxon>
        <taxon>Pseudomonadales</taxon>
        <taxon>Pseudomonadaceae</taxon>
        <taxon>Halopseudomonas</taxon>
    </lineage>
</organism>
<dbReference type="Gene3D" id="3.40.190.10">
    <property type="entry name" value="Periplasmic binding protein-like II"/>
    <property type="match status" value="2"/>
</dbReference>
<sequence length="242" mass="27522">MRLIPIYLGVLLLPWSASSLAAPIKWGFSPSDPPPYVVMDGASLQSSLTKDLGQLVANATDRSVLFIPVPNNRIDDAFNRGRIDIICNTQPSWHTHPEQLLWSEVLYEDADVIATRSTSQLPSSISDLRGAMVGTTLGYHYSSKLTDAFESGQLTRHDVRDLNTRIKMLERRRLDATVELRRPLQHYLLGKPADIRISDWEIERFALRCATPRQPEDHRRLIDAIHRLLDEGQITDLVDRYQ</sequence>
<dbReference type="RefSeq" id="WP_140418586.1">
    <property type="nucleotide sequence ID" value="NZ_FNVE01000011.1"/>
</dbReference>
<name>A0AAQ1JR04_9GAMM</name>
<dbReference type="AlphaFoldDB" id="A0AAQ1JR04"/>
<reference evidence="2 3" key="1">
    <citation type="submission" date="2016-10" db="EMBL/GenBank/DDBJ databases">
        <authorList>
            <person name="Varghese N."/>
            <person name="Submissions S."/>
        </authorList>
    </citation>
    <scope>NUCLEOTIDE SEQUENCE [LARGE SCALE GENOMIC DNA]</scope>
    <source>
        <strain evidence="2 3">CECT 8317</strain>
    </source>
</reference>
<feature type="signal peptide" evidence="1">
    <location>
        <begin position="1"/>
        <end position="21"/>
    </location>
</feature>
<keyword evidence="3" id="KW-1185">Reference proteome</keyword>
<dbReference type="Proteomes" id="UP000243518">
    <property type="component" value="Unassembled WGS sequence"/>
</dbReference>
<accession>A0AAQ1JR04</accession>